<dbReference type="PROSITE" id="PS50071">
    <property type="entry name" value="HOMEOBOX_2"/>
    <property type="match status" value="1"/>
</dbReference>
<dbReference type="GO" id="GO:0009952">
    <property type="term" value="P:anterior/posterior pattern specification"/>
    <property type="evidence" value="ECO:0007669"/>
    <property type="project" value="TreeGrafter"/>
</dbReference>
<feature type="compositionally biased region" description="Polar residues" evidence="9">
    <location>
        <begin position="143"/>
        <end position="156"/>
    </location>
</feature>
<keyword evidence="4 6" id="KW-0371">Homeobox</keyword>
<dbReference type="GO" id="GO:0000981">
    <property type="term" value="F:DNA-binding transcription factor activity, RNA polymerase II-specific"/>
    <property type="evidence" value="ECO:0007669"/>
    <property type="project" value="InterPro"/>
</dbReference>
<dbReference type="InterPro" id="IPR009057">
    <property type="entry name" value="Homeodomain-like_sf"/>
</dbReference>
<gene>
    <name evidence="11" type="ORF">SPLIT_LOCUS1000</name>
</gene>
<evidence type="ECO:0000259" key="10">
    <source>
        <dbReference type="PROSITE" id="PS50071"/>
    </source>
</evidence>
<evidence type="ECO:0000256" key="8">
    <source>
        <dbReference type="RuleBase" id="RU004442"/>
    </source>
</evidence>
<name>A0A9P0HWS8_SPOLI</name>
<dbReference type="FunFam" id="1.10.10.60:FF:000055">
    <property type="entry name" value="Homeobox protein Hox-A5"/>
    <property type="match status" value="1"/>
</dbReference>
<evidence type="ECO:0000256" key="4">
    <source>
        <dbReference type="ARBA" id="ARBA00023155"/>
    </source>
</evidence>
<dbReference type="InterPro" id="IPR001356">
    <property type="entry name" value="HD"/>
</dbReference>
<dbReference type="InterPro" id="IPR017995">
    <property type="entry name" value="Homeobox_antennapedia"/>
</dbReference>
<dbReference type="Proteomes" id="UP001153321">
    <property type="component" value="Chromosome 11"/>
</dbReference>
<dbReference type="PANTHER" id="PTHR45771">
    <property type="entry name" value="HOMEOTIC PROTEIN DEFORMED"/>
    <property type="match status" value="1"/>
</dbReference>
<evidence type="ECO:0000313" key="12">
    <source>
        <dbReference type="Proteomes" id="UP001153321"/>
    </source>
</evidence>
<dbReference type="InterPro" id="IPR001827">
    <property type="entry name" value="Homeobox_Antennapedia_CS"/>
</dbReference>
<feature type="DNA-binding region" description="Homeobox" evidence="6">
    <location>
        <begin position="270"/>
        <end position="329"/>
    </location>
</feature>
<evidence type="ECO:0000256" key="1">
    <source>
        <dbReference type="ARBA" id="ARBA00004123"/>
    </source>
</evidence>
<dbReference type="PANTHER" id="PTHR45771:SF6">
    <property type="entry name" value="HOMEOTIC PROTEIN SEX COMBS REDUCED"/>
    <property type="match status" value="1"/>
</dbReference>
<dbReference type="InterPro" id="IPR017970">
    <property type="entry name" value="Homeobox_CS"/>
</dbReference>
<dbReference type="Gene3D" id="1.10.10.60">
    <property type="entry name" value="Homeodomain-like"/>
    <property type="match status" value="1"/>
</dbReference>
<feature type="compositionally biased region" description="Polar residues" evidence="9">
    <location>
        <begin position="104"/>
        <end position="118"/>
    </location>
</feature>
<proteinExistence type="inferred from homology"/>
<feature type="compositionally biased region" description="Low complexity" evidence="9">
    <location>
        <begin position="176"/>
        <end position="188"/>
    </location>
</feature>
<accession>A0A9P0HWS8</accession>
<dbReference type="PRINTS" id="PR00024">
    <property type="entry name" value="HOMEOBOX"/>
</dbReference>
<dbReference type="GO" id="GO:0045944">
    <property type="term" value="P:positive regulation of transcription by RNA polymerase II"/>
    <property type="evidence" value="ECO:0007669"/>
    <property type="project" value="TreeGrafter"/>
</dbReference>
<comment type="subcellular location">
    <subcellularLocation>
        <location evidence="1 6 7">Nucleus</location>
    </subcellularLocation>
</comment>
<feature type="compositionally biased region" description="Low complexity" evidence="9">
    <location>
        <begin position="205"/>
        <end position="240"/>
    </location>
</feature>
<evidence type="ECO:0000313" key="11">
    <source>
        <dbReference type="EMBL" id="CAH1635638.1"/>
    </source>
</evidence>
<dbReference type="PROSITE" id="PS00027">
    <property type="entry name" value="HOMEOBOX_1"/>
    <property type="match status" value="1"/>
</dbReference>
<dbReference type="CDD" id="cd00086">
    <property type="entry name" value="homeodomain"/>
    <property type="match status" value="1"/>
</dbReference>
<protein>
    <recommendedName>
        <fullName evidence="10">Homeobox domain-containing protein</fullName>
    </recommendedName>
</protein>
<keyword evidence="12" id="KW-1185">Reference proteome</keyword>
<dbReference type="InterPro" id="IPR050609">
    <property type="entry name" value="Antp_homeobox_Deformed_sf"/>
</dbReference>
<comment type="similarity">
    <text evidence="8">Belongs to the Antp homeobox family.</text>
</comment>
<sequence>MNELNYNAGMSSYQFVNSLASCYGNQAPGRTGTPVDQAGHPGLPTPGADYYNPNAAASAYPNACYSPPQVGHHYPQHPYGTPATGAHMQPQTMIDYTQLHPQRLGSSASHMHQHSNPSPGALSPNLMSTPPSQAAGASCKFADSTSTTGVASPQDLSTSSGPGRTSPGFGGVGQNSSGTTSTKLGLTTPIASPVEHKANVNQNISSPASSTSSNESNEANNSSSNTKNSKSSASNSSANPPQIYPWMKRVHLGQIHPLIVQCTVNANGETKRQRTSYTRYQTLELEKEFHFNRYLTRRRRIEIAHALCLTERQIKIWFQNRRMKWKKEHKMASMNIVPYHMNPYGHPYQFDLHPSQFAHLSA</sequence>
<reference evidence="11" key="1">
    <citation type="submission" date="2022-02" db="EMBL/GenBank/DDBJ databases">
        <authorList>
            <person name="King R."/>
        </authorList>
    </citation>
    <scope>NUCLEOTIDE SEQUENCE</scope>
</reference>
<dbReference type="SUPFAM" id="SSF46689">
    <property type="entry name" value="Homeodomain-like"/>
    <property type="match status" value="1"/>
</dbReference>
<evidence type="ECO:0000256" key="9">
    <source>
        <dbReference type="SAM" id="MobiDB-lite"/>
    </source>
</evidence>
<evidence type="ECO:0000256" key="3">
    <source>
        <dbReference type="ARBA" id="ARBA00023125"/>
    </source>
</evidence>
<keyword evidence="3 6" id="KW-0238">DNA-binding</keyword>
<evidence type="ECO:0000256" key="2">
    <source>
        <dbReference type="ARBA" id="ARBA00022473"/>
    </source>
</evidence>
<dbReference type="GO" id="GO:0000978">
    <property type="term" value="F:RNA polymerase II cis-regulatory region sequence-specific DNA binding"/>
    <property type="evidence" value="ECO:0007669"/>
    <property type="project" value="TreeGrafter"/>
</dbReference>
<feature type="region of interest" description="Disordered" evidence="9">
    <location>
        <begin position="104"/>
        <end position="242"/>
    </location>
</feature>
<organism evidence="11 12">
    <name type="scientific">Spodoptera littoralis</name>
    <name type="common">Egyptian cotton leafworm</name>
    <dbReference type="NCBI Taxonomy" id="7109"/>
    <lineage>
        <taxon>Eukaryota</taxon>
        <taxon>Metazoa</taxon>
        <taxon>Ecdysozoa</taxon>
        <taxon>Arthropoda</taxon>
        <taxon>Hexapoda</taxon>
        <taxon>Insecta</taxon>
        <taxon>Pterygota</taxon>
        <taxon>Neoptera</taxon>
        <taxon>Endopterygota</taxon>
        <taxon>Lepidoptera</taxon>
        <taxon>Glossata</taxon>
        <taxon>Ditrysia</taxon>
        <taxon>Noctuoidea</taxon>
        <taxon>Noctuidae</taxon>
        <taxon>Amphipyrinae</taxon>
        <taxon>Spodoptera</taxon>
    </lineage>
</organism>
<dbReference type="AlphaFoldDB" id="A0A9P0HWS8"/>
<dbReference type="PRINTS" id="PR00025">
    <property type="entry name" value="ANTENNAPEDIA"/>
</dbReference>
<dbReference type="InterPro" id="IPR020479">
    <property type="entry name" value="HD_metazoa"/>
</dbReference>
<feature type="domain" description="Homeobox" evidence="10">
    <location>
        <begin position="268"/>
        <end position="328"/>
    </location>
</feature>
<dbReference type="SMART" id="SM00389">
    <property type="entry name" value="HOX"/>
    <property type="match status" value="1"/>
</dbReference>
<dbReference type="Pfam" id="PF00046">
    <property type="entry name" value="Homeodomain"/>
    <property type="match status" value="1"/>
</dbReference>
<dbReference type="PROSITE" id="PS00032">
    <property type="entry name" value="ANTENNAPEDIA"/>
    <property type="match status" value="1"/>
</dbReference>
<dbReference type="GO" id="GO:0005654">
    <property type="term" value="C:nucleoplasm"/>
    <property type="evidence" value="ECO:0007669"/>
    <property type="project" value="TreeGrafter"/>
</dbReference>
<evidence type="ECO:0000256" key="7">
    <source>
        <dbReference type="RuleBase" id="RU000682"/>
    </source>
</evidence>
<evidence type="ECO:0000256" key="6">
    <source>
        <dbReference type="PROSITE-ProRule" id="PRU00108"/>
    </source>
</evidence>
<dbReference type="EMBL" id="LR824542">
    <property type="protein sequence ID" value="CAH1635638.1"/>
    <property type="molecule type" value="Genomic_DNA"/>
</dbReference>
<keyword evidence="5 6" id="KW-0539">Nucleus</keyword>
<keyword evidence="2" id="KW-0217">Developmental protein</keyword>
<evidence type="ECO:0000256" key="5">
    <source>
        <dbReference type="ARBA" id="ARBA00023242"/>
    </source>
</evidence>
<feature type="compositionally biased region" description="Low complexity" evidence="9">
    <location>
        <begin position="157"/>
        <end position="167"/>
    </location>
</feature>